<dbReference type="InterPro" id="IPR027417">
    <property type="entry name" value="P-loop_NTPase"/>
</dbReference>
<dbReference type="Pfam" id="PF24564">
    <property type="entry name" value="DUF7605"/>
    <property type="match status" value="1"/>
</dbReference>
<feature type="compositionally biased region" description="Basic and acidic residues" evidence="2">
    <location>
        <begin position="1173"/>
        <end position="1184"/>
    </location>
</feature>
<gene>
    <name evidence="5" type="ORF">DL762_003083</name>
</gene>
<comment type="caution">
    <text evidence="5">The sequence shown here is derived from an EMBL/GenBank/DDBJ whole genome shotgun (WGS) entry which is preliminary data.</text>
</comment>
<evidence type="ECO:0000259" key="3">
    <source>
        <dbReference type="Pfam" id="PF00350"/>
    </source>
</evidence>
<feature type="domain" description="DUF7605" evidence="4">
    <location>
        <begin position="842"/>
        <end position="1007"/>
    </location>
</feature>
<feature type="compositionally biased region" description="Basic residues" evidence="2">
    <location>
        <begin position="539"/>
        <end position="555"/>
    </location>
</feature>
<dbReference type="InterPro" id="IPR056024">
    <property type="entry name" value="DUF7605"/>
</dbReference>
<feature type="compositionally biased region" description="Low complexity" evidence="2">
    <location>
        <begin position="1185"/>
        <end position="1195"/>
    </location>
</feature>
<feature type="compositionally biased region" description="Polar residues" evidence="2">
    <location>
        <begin position="43"/>
        <end position="72"/>
    </location>
</feature>
<proteinExistence type="predicted"/>
<dbReference type="Pfam" id="PF00350">
    <property type="entry name" value="Dynamin_N"/>
    <property type="match status" value="1"/>
</dbReference>
<dbReference type="PANTHER" id="PTHR36681:SF3">
    <property type="entry name" value="NUCLEAR GTPASE, GERMINAL CENTER-ASSOCIATED, TANDEM DUPLICATE 3"/>
    <property type="match status" value="1"/>
</dbReference>
<evidence type="ECO:0000259" key="4">
    <source>
        <dbReference type="Pfam" id="PF24564"/>
    </source>
</evidence>
<feature type="region of interest" description="Disordered" evidence="2">
    <location>
        <begin position="1106"/>
        <end position="1209"/>
    </location>
</feature>
<feature type="compositionally biased region" description="Acidic residues" evidence="2">
    <location>
        <begin position="1196"/>
        <end position="1209"/>
    </location>
</feature>
<accession>A0ABY0HBM0</accession>
<evidence type="ECO:0000256" key="1">
    <source>
        <dbReference type="SAM" id="Coils"/>
    </source>
</evidence>
<feature type="compositionally biased region" description="Polar residues" evidence="2">
    <location>
        <begin position="82"/>
        <end position="97"/>
    </location>
</feature>
<dbReference type="SUPFAM" id="SSF52540">
    <property type="entry name" value="P-loop containing nucleoside triphosphate hydrolases"/>
    <property type="match status" value="1"/>
</dbReference>
<dbReference type="Gene3D" id="3.40.50.300">
    <property type="entry name" value="P-loop containing nucleotide triphosphate hydrolases"/>
    <property type="match status" value="1"/>
</dbReference>
<evidence type="ECO:0000256" key="2">
    <source>
        <dbReference type="SAM" id="MobiDB-lite"/>
    </source>
</evidence>
<dbReference type="Proteomes" id="UP000294003">
    <property type="component" value="Unassembled WGS sequence"/>
</dbReference>
<sequence>MDSTWPVKREAEDGALNNSFVKAEPSDSTMSQASIPPMANHSPLDQRTLNPNAGGIHSNSPPGTSVSPSLQDLESRVKSDPTVLSRSMSNISRSEATPNVEPDVSAGASAEAQAHTDPGTDAEQGSARTDHLDRLVHEQNPEILETGVEIGLKLLDQLKAPLEQSRVRDAKDWLRPIDELKGRAKPPPTVVGVVGNTGAGKSSVINALLDEERRLLPTNCLRACTASPTEISYNYSTDPGELYRAEIEFISRQDWINELTILFSDLLDGSGQVSKEANAGDSDAAVAYAKLKAVYPSKTKEMLAEGTPESFANEPAVRGILGSMKKLNEETASGLYRRLQHYVDSKEKVTGNENRKRVNVPMEYWPLIKVVRIYTKAAALSTGAVIVDLPGVQDSNAARAAVAANYQKSCTGLWIVAPITRAVDDKTAKTLLGDSFKRQLKYDGTYSAVSFICSKTDDISITEAAESLNLDEEISESWSQAEHLKETKESLQKQLRELKEKKAAYSDSLDECEAKYDIWEELQNQIAEGRTVYAPCEKSKKRKRSGKPLGSRKNRGSSDIDDDEYSGSDSDSSDKENSQPDENRQPLNEDEIDKMLASLKEERKRIRDSRRAIDKEVAGVRKEIQRVQTEREGLLAESKAICIKGRNEYSRKAIRHDFAMGIRELDQENAVEEDDTTFDPDQDIRDYDDVARSLPVFCASSRAYQKLCGRLRKDDFQSHGFQTVDDTEVPKLQEHAKKLTEAGRASHCRRFLNDLLQLVNSMKLWAANDNTRSALTDVEKRREEMHLRKLLDDLERDLESSVKESISLLHQTLEEHIYEAFNALIPQAVNNAVGTAEGWGAHRSQGGLYWSTYKATVRRSGVWAGAAGMRDFNAELFDPISRNLATNWERAFQRRLPGILDGFARKARLLLNNFHEAARARAVQRHTNAGALWTLGNQILAHIRTLQDLPNMLRATITDLQRDASREFTPVIMDSMMDAYQACTAESGPGQYNRMKTIMVGHVDHSRHTMFRQATDTVKAKLQAMCRTVHKHMSDRVDDVFAAVFRDYMHVIIGAKVDRHAKLSPEEVATRTTVNDILHRGTTMFALPGINYGQEPEAMQGVITTPEPELAGEPPMKTEREPNETPTLKQSAGEPDATTAVTTKFEPAATVNTAEDPGSSTPADPDELMQQQIREESKKPDPIARRQSQRLTTQEQETELESDSDDEIATLEELFKN</sequence>
<dbReference type="EMBL" id="QJNS01000068">
    <property type="protein sequence ID" value="RYO89718.1"/>
    <property type="molecule type" value="Genomic_DNA"/>
</dbReference>
<evidence type="ECO:0000313" key="6">
    <source>
        <dbReference type="Proteomes" id="UP000294003"/>
    </source>
</evidence>
<keyword evidence="6" id="KW-1185">Reference proteome</keyword>
<feature type="coiled-coil region" evidence="1">
    <location>
        <begin position="481"/>
        <end position="515"/>
    </location>
</feature>
<feature type="compositionally biased region" description="Polar residues" evidence="2">
    <location>
        <begin position="1150"/>
        <end position="1162"/>
    </location>
</feature>
<feature type="region of interest" description="Disordered" evidence="2">
    <location>
        <begin position="1"/>
        <end position="127"/>
    </location>
</feature>
<name>A0ABY0HBM0_9PEZI</name>
<feature type="compositionally biased region" description="Basic and acidic residues" evidence="2">
    <location>
        <begin position="572"/>
        <end position="584"/>
    </location>
</feature>
<evidence type="ECO:0008006" key="7">
    <source>
        <dbReference type="Google" id="ProtNLM"/>
    </source>
</evidence>
<feature type="region of interest" description="Disordered" evidence="2">
    <location>
        <begin position="537"/>
        <end position="592"/>
    </location>
</feature>
<organism evidence="5 6">
    <name type="scientific">Monosporascus cannonballus</name>
    <dbReference type="NCBI Taxonomy" id="155416"/>
    <lineage>
        <taxon>Eukaryota</taxon>
        <taxon>Fungi</taxon>
        <taxon>Dikarya</taxon>
        <taxon>Ascomycota</taxon>
        <taxon>Pezizomycotina</taxon>
        <taxon>Sordariomycetes</taxon>
        <taxon>Xylariomycetidae</taxon>
        <taxon>Xylariales</taxon>
        <taxon>Xylariales incertae sedis</taxon>
        <taxon>Monosporascus</taxon>
    </lineage>
</organism>
<keyword evidence="1" id="KW-0175">Coiled coil</keyword>
<feature type="domain" description="Dynamin N-terminal" evidence="3">
    <location>
        <begin position="191"/>
        <end position="431"/>
    </location>
</feature>
<dbReference type="InterPro" id="IPR045063">
    <property type="entry name" value="Dynamin_N"/>
</dbReference>
<evidence type="ECO:0000313" key="5">
    <source>
        <dbReference type="EMBL" id="RYO89718.1"/>
    </source>
</evidence>
<dbReference type="PANTHER" id="PTHR36681">
    <property type="entry name" value="NUCLEAR GTPASE, GERMINAL CENTER-ASSOCIATED, TANDEM DUPLICATE 3"/>
    <property type="match status" value="1"/>
</dbReference>
<reference evidence="5 6" key="1">
    <citation type="submission" date="2018-06" db="EMBL/GenBank/DDBJ databases">
        <title>Complete Genomes of Monosporascus.</title>
        <authorList>
            <person name="Robinson A.J."/>
            <person name="Natvig D.O."/>
        </authorList>
    </citation>
    <scope>NUCLEOTIDE SEQUENCE [LARGE SCALE GENOMIC DNA]</scope>
    <source>
        <strain evidence="5 6">CBS 609.92</strain>
    </source>
</reference>
<protein>
    <recommendedName>
        <fullName evidence="7">G domain-containing protein</fullName>
    </recommendedName>
</protein>
<feature type="compositionally biased region" description="Polar residues" evidence="2">
    <location>
        <begin position="16"/>
        <end position="34"/>
    </location>
</feature>
<feature type="coiled-coil region" evidence="1">
    <location>
        <begin position="596"/>
        <end position="637"/>
    </location>
</feature>